<evidence type="ECO:0000313" key="2">
    <source>
        <dbReference type="Proteomes" id="UP000286641"/>
    </source>
</evidence>
<evidence type="ECO:0000256" key="1">
    <source>
        <dbReference type="SAM" id="MobiDB-lite"/>
    </source>
</evidence>
<keyword evidence="2" id="KW-1185">Reference proteome</keyword>
<dbReference type="Pfam" id="PF15623">
    <property type="entry name" value="CT47"/>
    <property type="match status" value="1"/>
</dbReference>
<dbReference type="AlphaFoldDB" id="A0A3Q7NYW8"/>
<reference key="1">
    <citation type="submission" date="2019-01" db="UniProtKB">
        <authorList>
            <consortium name="RefSeq"/>
        </authorList>
    </citation>
    <scope>IDENTIFICATION</scope>
</reference>
<dbReference type="PANTHER" id="PTHR32157:SF0">
    <property type="entry name" value="CANCER_TESTIS ANTIGEN FAMILY 47 MEMBER C1"/>
    <property type="match status" value="1"/>
</dbReference>
<feature type="compositionally biased region" description="Pro residues" evidence="1">
    <location>
        <begin position="118"/>
        <end position="134"/>
    </location>
</feature>
<dbReference type="Proteomes" id="UP000286641">
    <property type="component" value="Unplaced"/>
</dbReference>
<sequence length="208" mass="22496">MEVAVESGLPRTEVVEVAGPVGGLGDAALALGLGLARGREGGSAAAEEDDSDFGPAEEDGAEQPQEGLDNLVDAHQFPMVGFRFMFLELVHSLLCRVYYNNHILVRPHGGRGTLRPRAWPPRGPRGHPAPPAAPPARAAPAMARESEGSSEEEAAWETAEEPDQEPEEGRATTKGTTKYQYEKSDKEAHDSERDEEKDKFNKKQEGPD</sequence>
<feature type="region of interest" description="Disordered" evidence="1">
    <location>
        <begin position="106"/>
        <end position="208"/>
    </location>
</feature>
<feature type="compositionally biased region" description="Acidic residues" evidence="1">
    <location>
        <begin position="46"/>
        <end position="61"/>
    </location>
</feature>
<proteinExistence type="predicted"/>
<accession>A0A3Q7NYW8</accession>
<dbReference type="InterPro" id="IPR028930">
    <property type="entry name" value="CT47"/>
</dbReference>
<feature type="compositionally biased region" description="Acidic residues" evidence="1">
    <location>
        <begin position="148"/>
        <end position="166"/>
    </location>
</feature>
<feature type="compositionally biased region" description="Basic and acidic residues" evidence="1">
    <location>
        <begin position="180"/>
        <end position="208"/>
    </location>
</feature>
<name>A0A3Q7NYW8_CALUR</name>
<reference evidence="3" key="2">
    <citation type="submission" date="2025-08" db="UniProtKB">
        <authorList>
            <consortium name="RefSeq"/>
        </authorList>
    </citation>
    <scope>IDENTIFICATION</scope>
    <source>
        <tissue evidence="3">Blood</tissue>
    </source>
</reference>
<dbReference type="RefSeq" id="XP_025708536.1">
    <property type="nucleotide sequence ID" value="XM_025852751.1"/>
</dbReference>
<evidence type="ECO:0000313" key="3">
    <source>
        <dbReference type="RefSeq" id="XP_025708536.1"/>
    </source>
</evidence>
<gene>
    <name evidence="3" type="primary">LOC112809450</name>
</gene>
<feature type="region of interest" description="Disordered" evidence="1">
    <location>
        <begin position="39"/>
        <end position="64"/>
    </location>
</feature>
<organism evidence="2 3">
    <name type="scientific">Callorhinus ursinus</name>
    <name type="common">Northern fur seal</name>
    <dbReference type="NCBI Taxonomy" id="34884"/>
    <lineage>
        <taxon>Eukaryota</taxon>
        <taxon>Metazoa</taxon>
        <taxon>Chordata</taxon>
        <taxon>Craniata</taxon>
        <taxon>Vertebrata</taxon>
        <taxon>Euteleostomi</taxon>
        <taxon>Mammalia</taxon>
        <taxon>Eutheria</taxon>
        <taxon>Laurasiatheria</taxon>
        <taxon>Carnivora</taxon>
        <taxon>Caniformia</taxon>
        <taxon>Pinnipedia</taxon>
        <taxon>Otariidae</taxon>
        <taxon>Callorhinus</taxon>
    </lineage>
</organism>
<dbReference type="InParanoid" id="A0A3Q7NYW8"/>
<protein>
    <submittedName>
        <fullName evidence="3">Cancer/testis antigen 47A-like</fullName>
    </submittedName>
</protein>
<dbReference type="PANTHER" id="PTHR32157">
    <property type="entry name" value="GENE 6268-RELATED"/>
    <property type="match status" value="1"/>
</dbReference>